<dbReference type="OrthoDB" id="10253254at2759"/>
<evidence type="ECO:0000256" key="4">
    <source>
        <dbReference type="ARBA" id="ARBA00022741"/>
    </source>
</evidence>
<keyword evidence="8" id="KW-0508">mRNA splicing</keyword>
<feature type="compositionally biased region" description="Basic and acidic residues" evidence="12">
    <location>
        <begin position="178"/>
        <end position="190"/>
    </location>
</feature>
<comment type="subcellular location">
    <subcellularLocation>
        <location evidence="1">Nucleus</location>
    </subcellularLocation>
</comment>
<feature type="domain" description="Helicase C-terminal" evidence="14">
    <location>
        <begin position="680"/>
        <end position="853"/>
    </location>
</feature>
<dbReference type="GO" id="GO:0003723">
    <property type="term" value="F:RNA binding"/>
    <property type="evidence" value="ECO:0007669"/>
    <property type="project" value="TreeGrafter"/>
</dbReference>
<comment type="catalytic activity">
    <reaction evidence="10">
        <text>ATP + H2O = ADP + phosphate + H(+)</text>
        <dbReference type="Rhea" id="RHEA:13065"/>
        <dbReference type="ChEBI" id="CHEBI:15377"/>
        <dbReference type="ChEBI" id="CHEBI:15378"/>
        <dbReference type="ChEBI" id="CHEBI:30616"/>
        <dbReference type="ChEBI" id="CHEBI:43474"/>
        <dbReference type="ChEBI" id="CHEBI:456216"/>
        <dbReference type="EC" id="3.6.4.13"/>
    </reaction>
</comment>
<dbReference type="FunFam" id="3.40.50.300:FF:000726">
    <property type="entry name" value="Pre-mRNA-splicing factor ATP-dependent RNA helicase"/>
    <property type="match status" value="1"/>
</dbReference>
<dbReference type="GO" id="GO:0005524">
    <property type="term" value="F:ATP binding"/>
    <property type="evidence" value="ECO:0007669"/>
    <property type="project" value="UniProtKB-KW"/>
</dbReference>
<feature type="region of interest" description="Disordered" evidence="12">
    <location>
        <begin position="113"/>
        <end position="267"/>
    </location>
</feature>
<dbReference type="Pfam" id="PF00271">
    <property type="entry name" value="Helicase_C"/>
    <property type="match status" value="1"/>
</dbReference>
<dbReference type="PANTHER" id="PTHR18934">
    <property type="entry name" value="ATP-DEPENDENT RNA HELICASE"/>
    <property type="match status" value="1"/>
</dbReference>
<dbReference type="FunFam" id="3.40.50.300:FF:000007">
    <property type="entry name" value="Pre-mRNA-splicing factor ATP-dependent RNA helicase"/>
    <property type="match status" value="1"/>
</dbReference>
<gene>
    <name evidence="15" type="ORF">BMF94_6007</name>
</gene>
<dbReference type="Pfam" id="PF00270">
    <property type="entry name" value="DEAD"/>
    <property type="match status" value="1"/>
</dbReference>
<dbReference type="CDD" id="cd18791">
    <property type="entry name" value="SF2_C_RHA"/>
    <property type="match status" value="1"/>
</dbReference>
<keyword evidence="6" id="KW-0347">Helicase</keyword>
<organism evidence="15 16">
    <name type="scientific">Rhodotorula taiwanensis</name>
    <dbReference type="NCBI Taxonomy" id="741276"/>
    <lineage>
        <taxon>Eukaryota</taxon>
        <taxon>Fungi</taxon>
        <taxon>Dikarya</taxon>
        <taxon>Basidiomycota</taxon>
        <taxon>Pucciniomycotina</taxon>
        <taxon>Microbotryomycetes</taxon>
        <taxon>Sporidiobolales</taxon>
        <taxon>Sporidiobolaceae</taxon>
        <taxon>Rhodotorula</taxon>
    </lineage>
</organism>
<keyword evidence="11" id="KW-0175">Coiled coil</keyword>
<dbReference type="STRING" id="741276.A0A2S5B2I7"/>
<protein>
    <recommendedName>
        <fullName evidence="2">RNA helicase</fullName>
        <ecNumber evidence="2">3.6.4.13</ecNumber>
    </recommendedName>
</protein>
<feature type="region of interest" description="Disordered" evidence="12">
    <location>
        <begin position="66"/>
        <end position="87"/>
    </location>
</feature>
<dbReference type="AlphaFoldDB" id="A0A2S5B2I7"/>
<dbReference type="InterPro" id="IPR014001">
    <property type="entry name" value="Helicase_ATP-bd"/>
</dbReference>
<keyword evidence="3" id="KW-0507">mRNA processing</keyword>
<dbReference type="Pfam" id="PF07717">
    <property type="entry name" value="OB_NTP_bind"/>
    <property type="match status" value="1"/>
</dbReference>
<dbReference type="GO" id="GO:0016787">
    <property type="term" value="F:hydrolase activity"/>
    <property type="evidence" value="ECO:0007669"/>
    <property type="project" value="UniProtKB-KW"/>
</dbReference>
<dbReference type="InterPro" id="IPR007502">
    <property type="entry name" value="Helicase-assoc_dom"/>
</dbReference>
<evidence type="ECO:0000256" key="10">
    <source>
        <dbReference type="ARBA" id="ARBA00047984"/>
    </source>
</evidence>
<keyword evidence="5" id="KW-0378">Hydrolase</keyword>
<evidence type="ECO:0000313" key="15">
    <source>
        <dbReference type="EMBL" id="POY70980.1"/>
    </source>
</evidence>
<dbReference type="PROSITE" id="PS51192">
    <property type="entry name" value="HELICASE_ATP_BIND_1"/>
    <property type="match status" value="1"/>
</dbReference>
<keyword evidence="4" id="KW-0547">Nucleotide-binding</keyword>
<reference evidence="15 16" key="1">
    <citation type="journal article" date="2018" name="Front. Microbiol.">
        <title>Prospects for Fungal Bioremediation of Acidic Radioactive Waste Sites: Characterization and Genome Sequence of Rhodotorula taiwanensis MD1149.</title>
        <authorList>
            <person name="Tkavc R."/>
            <person name="Matrosova V.Y."/>
            <person name="Grichenko O.E."/>
            <person name="Gostincar C."/>
            <person name="Volpe R.P."/>
            <person name="Klimenkova P."/>
            <person name="Gaidamakova E.K."/>
            <person name="Zhou C.E."/>
            <person name="Stewart B.J."/>
            <person name="Lyman M.G."/>
            <person name="Malfatti S.A."/>
            <person name="Rubinfeld B."/>
            <person name="Courtot M."/>
            <person name="Singh J."/>
            <person name="Dalgard C.L."/>
            <person name="Hamilton T."/>
            <person name="Frey K.G."/>
            <person name="Gunde-Cimerman N."/>
            <person name="Dugan L."/>
            <person name="Daly M.J."/>
        </authorList>
    </citation>
    <scope>NUCLEOTIDE SEQUENCE [LARGE SCALE GENOMIC DNA]</scope>
    <source>
        <strain evidence="15 16">MD1149</strain>
    </source>
</reference>
<dbReference type="FunFam" id="1.20.120.1080:FF:000001">
    <property type="entry name" value="Pre-mRNA-splicing factor ATP-dependent RNA helicase"/>
    <property type="match status" value="1"/>
</dbReference>
<feature type="compositionally biased region" description="Basic residues" evidence="12">
    <location>
        <begin position="121"/>
        <end position="130"/>
    </location>
</feature>
<dbReference type="GO" id="GO:0003724">
    <property type="term" value="F:RNA helicase activity"/>
    <property type="evidence" value="ECO:0007669"/>
    <property type="project" value="UniProtKB-EC"/>
</dbReference>
<evidence type="ECO:0000256" key="12">
    <source>
        <dbReference type="SAM" id="MobiDB-lite"/>
    </source>
</evidence>
<name>A0A2S5B2I7_9BASI</name>
<dbReference type="Pfam" id="PF04408">
    <property type="entry name" value="WHD_HA2"/>
    <property type="match status" value="1"/>
</dbReference>
<evidence type="ECO:0000256" key="11">
    <source>
        <dbReference type="SAM" id="Coils"/>
    </source>
</evidence>
<feature type="compositionally biased region" description="Basic and acidic residues" evidence="12">
    <location>
        <begin position="216"/>
        <end position="266"/>
    </location>
</feature>
<dbReference type="PROSITE" id="PS00690">
    <property type="entry name" value="DEAH_ATP_HELICASE"/>
    <property type="match status" value="1"/>
</dbReference>
<evidence type="ECO:0000256" key="6">
    <source>
        <dbReference type="ARBA" id="ARBA00022806"/>
    </source>
</evidence>
<dbReference type="EC" id="3.6.4.13" evidence="2"/>
<dbReference type="InterPro" id="IPR048333">
    <property type="entry name" value="HA2_WH"/>
</dbReference>
<dbReference type="InterPro" id="IPR001650">
    <property type="entry name" value="Helicase_C-like"/>
</dbReference>
<dbReference type="Pfam" id="PF21010">
    <property type="entry name" value="HA2_C"/>
    <property type="match status" value="1"/>
</dbReference>
<dbReference type="EMBL" id="PJQD01000091">
    <property type="protein sequence ID" value="POY70980.1"/>
    <property type="molecule type" value="Genomic_DNA"/>
</dbReference>
<dbReference type="InterPro" id="IPR002464">
    <property type="entry name" value="DNA/RNA_helicase_DEAH_CS"/>
</dbReference>
<sequence length="1136" mass="127469">MPTPLETWVSDQLLAHLGASDSTTVSYFLTLASTAQSPSDLGATLSANGLTTTAATQRFANELYERAPRKAKGGTSQKAEANALEARRKAEREKLQLKGAKFSLMMEDDDQATVAAEAGPAKKKTKRSSTTKRGGGDSLQDEAAKATTIKSSSSSSRKIRKRGDHDGTAWASSDEEEREIKRRREEERYGSGKRSPRRDPGSDKEDADDDEDEDPELRRERERLADLAERDAFAARMRDKDKDRTKKLVEDRSSSSSKKLDPEAALRAKLAASDSTTLLDPKEQIHSLRDASRQAYLGKREQQQLDLLRIEIADWERDFKGVKLTKREQQEYERKKELLRLAEERLAIDEGGDHYQMPDDYFTAQGKIDSKRKKDLLTQRYQDVKPKRYGQKDSEFVTDLEQYEMEQTHKAQMTAGALDREQVEMGAEYDYVFDDSVQIQFALDMEDRIEGTIDPKEAALQAQIDEAERRAQSIDDVRKSLPVFAWRQQFLDAVAQYQVLVIEGETGSGKTTQLPQYLYEAGYCADGKKIGCTQPRRVAAMSVAARVAEEVGCRVGQEVGYSIRFEDCTSDKTAIKYMTDGMLLREFLTEPDLAGYSCMIIDEAHERTLSTDILLGLVKDIARFRPDFRLLIASATLNATKFSDYFDGAPVFRIPGRRYPVDILYTPQPEANYLHAAVTTVFQIHTTQPKGDILVFLTGQDEIEAAQESLEETARALGNKVAELMIAPIYANLPTEMQAKIFEPTPEGARKVVLATNIAETSITIDGVVYVIDPGFVKQNAYNPRNGMESLVVTPCSRAAAGQRAGRAGRVGPGKCFRLYTKHAYMHELEQDTVPEIQRTNLGMVVLMLKSLGINDLIGFDFLDPPPGDTLVRALDMLYALGAFNDRGELTKMGRRMAEFPMDPALSKAILASEKYNCTEEVLTIVSMLSESGSLFYRPKQKKLEADTARQNFVKPGGDHFMLLNVWDQWQESGFSVSWTYEHFIQVKSLTRVRDIRDQLVGLCERVEIFVEGNPNSSDIVPVQKAICAGYFQNTGRLNRSGDAYRTIKTNQTVHIHPSSSMFQHQPPPKLILWFELVMTSREYARQVMEIKPEWLLEVAPHYFKPVDLESLGGTKKGQVNAKAQGAAQLAKPSQI</sequence>
<accession>A0A2S5B2I7</accession>
<dbReference type="GO" id="GO:0008380">
    <property type="term" value="P:RNA splicing"/>
    <property type="evidence" value="ECO:0007669"/>
    <property type="project" value="UniProtKB-KW"/>
</dbReference>
<keyword evidence="16" id="KW-1185">Reference proteome</keyword>
<dbReference type="PANTHER" id="PTHR18934:SF83">
    <property type="entry name" value="PRE-MRNA-SPLICING FACTOR ATP-DEPENDENT RNA HELICASE DHX16"/>
    <property type="match status" value="1"/>
</dbReference>
<evidence type="ECO:0000256" key="2">
    <source>
        <dbReference type="ARBA" id="ARBA00012552"/>
    </source>
</evidence>
<dbReference type="GO" id="GO:0071013">
    <property type="term" value="C:catalytic step 2 spliceosome"/>
    <property type="evidence" value="ECO:0007669"/>
    <property type="project" value="TreeGrafter"/>
</dbReference>
<dbReference type="Proteomes" id="UP000237144">
    <property type="component" value="Unassembled WGS sequence"/>
</dbReference>
<dbReference type="Gene3D" id="3.40.50.300">
    <property type="entry name" value="P-loop containing nucleotide triphosphate hydrolases"/>
    <property type="match status" value="2"/>
</dbReference>
<evidence type="ECO:0000256" key="3">
    <source>
        <dbReference type="ARBA" id="ARBA00022664"/>
    </source>
</evidence>
<evidence type="ECO:0000259" key="13">
    <source>
        <dbReference type="PROSITE" id="PS51192"/>
    </source>
</evidence>
<dbReference type="SUPFAM" id="SSF52540">
    <property type="entry name" value="P-loop containing nucleoside triphosphate hydrolases"/>
    <property type="match status" value="1"/>
</dbReference>
<comment type="caution">
    <text evidence="15">The sequence shown here is derived from an EMBL/GenBank/DDBJ whole genome shotgun (WGS) entry which is preliminary data.</text>
</comment>
<dbReference type="InterPro" id="IPR011709">
    <property type="entry name" value="DEAD-box_helicase_OB_fold"/>
</dbReference>
<dbReference type="SMART" id="SM00847">
    <property type="entry name" value="HA2"/>
    <property type="match status" value="1"/>
</dbReference>
<evidence type="ECO:0000256" key="9">
    <source>
        <dbReference type="ARBA" id="ARBA00023242"/>
    </source>
</evidence>
<evidence type="ECO:0000313" key="16">
    <source>
        <dbReference type="Proteomes" id="UP000237144"/>
    </source>
</evidence>
<evidence type="ECO:0000256" key="7">
    <source>
        <dbReference type="ARBA" id="ARBA00022840"/>
    </source>
</evidence>
<dbReference type="Gene3D" id="1.20.120.1080">
    <property type="match status" value="1"/>
</dbReference>
<dbReference type="PROSITE" id="PS51194">
    <property type="entry name" value="HELICASE_CTER"/>
    <property type="match status" value="1"/>
</dbReference>
<dbReference type="InterPro" id="IPR027417">
    <property type="entry name" value="P-loop_NTPase"/>
</dbReference>
<feature type="coiled-coil region" evidence="11">
    <location>
        <begin position="298"/>
        <end position="345"/>
    </location>
</feature>
<dbReference type="SMART" id="SM00490">
    <property type="entry name" value="HELICc"/>
    <property type="match status" value="1"/>
</dbReference>
<dbReference type="InterPro" id="IPR011545">
    <property type="entry name" value="DEAD/DEAH_box_helicase_dom"/>
</dbReference>
<evidence type="ECO:0000256" key="5">
    <source>
        <dbReference type="ARBA" id="ARBA00022801"/>
    </source>
</evidence>
<feature type="compositionally biased region" description="Acidic residues" evidence="12">
    <location>
        <begin position="205"/>
        <end position="215"/>
    </location>
</feature>
<evidence type="ECO:0000256" key="8">
    <source>
        <dbReference type="ARBA" id="ARBA00023187"/>
    </source>
</evidence>
<dbReference type="GO" id="GO:0071006">
    <property type="term" value="C:U2-type catalytic step 1 spliceosome"/>
    <property type="evidence" value="ECO:0007669"/>
    <property type="project" value="UniProtKB-ARBA"/>
</dbReference>
<evidence type="ECO:0000256" key="1">
    <source>
        <dbReference type="ARBA" id="ARBA00004123"/>
    </source>
</evidence>
<keyword evidence="7" id="KW-0067">ATP-binding</keyword>
<dbReference type="SMART" id="SM00487">
    <property type="entry name" value="DEXDc"/>
    <property type="match status" value="1"/>
</dbReference>
<feature type="domain" description="Helicase ATP-binding" evidence="13">
    <location>
        <begin position="491"/>
        <end position="655"/>
    </location>
</feature>
<evidence type="ECO:0000259" key="14">
    <source>
        <dbReference type="PROSITE" id="PS51194"/>
    </source>
</evidence>
<dbReference type="GO" id="GO:0006397">
    <property type="term" value="P:mRNA processing"/>
    <property type="evidence" value="ECO:0007669"/>
    <property type="project" value="UniProtKB-KW"/>
</dbReference>
<proteinExistence type="predicted"/>
<keyword evidence="9" id="KW-0539">Nucleus</keyword>